<evidence type="ECO:0000256" key="3">
    <source>
        <dbReference type="ARBA" id="ARBA00022989"/>
    </source>
</evidence>
<organism evidence="7 8">
    <name type="scientific">Desmophyllum pertusum</name>
    <dbReference type="NCBI Taxonomy" id="174260"/>
    <lineage>
        <taxon>Eukaryota</taxon>
        <taxon>Metazoa</taxon>
        <taxon>Cnidaria</taxon>
        <taxon>Anthozoa</taxon>
        <taxon>Hexacorallia</taxon>
        <taxon>Scleractinia</taxon>
        <taxon>Caryophylliina</taxon>
        <taxon>Caryophylliidae</taxon>
        <taxon>Desmophyllum</taxon>
    </lineage>
</organism>
<comment type="caution">
    <text evidence="7">The sequence shown here is derived from an EMBL/GenBank/DDBJ whole genome shotgun (WGS) entry which is preliminary data.</text>
</comment>
<dbReference type="GO" id="GO:0007166">
    <property type="term" value="P:cell surface receptor signaling pathway"/>
    <property type="evidence" value="ECO:0007669"/>
    <property type="project" value="InterPro"/>
</dbReference>
<dbReference type="Pfam" id="PF00001">
    <property type="entry name" value="7tm_1"/>
    <property type="match status" value="1"/>
</dbReference>
<comment type="subcellular location">
    <subcellularLocation>
        <location evidence="1">Membrane</location>
        <topology evidence="1">Multi-pass membrane protein</topology>
    </subcellularLocation>
</comment>
<proteinExistence type="predicted"/>
<evidence type="ECO:0000313" key="8">
    <source>
        <dbReference type="Proteomes" id="UP001163046"/>
    </source>
</evidence>
<dbReference type="InterPro" id="IPR000276">
    <property type="entry name" value="GPCR_Rhodpsn"/>
</dbReference>
<dbReference type="PANTHER" id="PTHR23112">
    <property type="entry name" value="G PROTEIN-COUPLED RECEPTOR 157-RELATED"/>
    <property type="match status" value="1"/>
</dbReference>
<dbReference type="GO" id="GO:0004930">
    <property type="term" value="F:G protein-coupled receptor activity"/>
    <property type="evidence" value="ECO:0007669"/>
    <property type="project" value="InterPro"/>
</dbReference>
<evidence type="ECO:0000256" key="1">
    <source>
        <dbReference type="ARBA" id="ARBA00004141"/>
    </source>
</evidence>
<dbReference type="GO" id="GO:0007189">
    <property type="term" value="P:adenylate cyclase-activating G protein-coupled receptor signaling pathway"/>
    <property type="evidence" value="ECO:0007669"/>
    <property type="project" value="TreeGrafter"/>
</dbReference>
<dbReference type="PROSITE" id="PS50261">
    <property type="entry name" value="G_PROTEIN_RECEP_F2_4"/>
    <property type="match status" value="1"/>
</dbReference>
<dbReference type="Gene3D" id="1.20.1070.10">
    <property type="entry name" value="Rhodopsin 7-helix transmembrane proteins"/>
    <property type="match status" value="1"/>
</dbReference>
<reference evidence="7" key="1">
    <citation type="submission" date="2023-01" db="EMBL/GenBank/DDBJ databases">
        <title>Genome assembly of the deep-sea coral Lophelia pertusa.</title>
        <authorList>
            <person name="Herrera S."/>
            <person name="Cordes E."/>
        </authorList>
    </citation>
    <scope>NUCLEOTIDE SEQUENCE</scope>
    <source>
        <strain evidence="7">USNM1676648</strain>
        <tissue evidence="7">Polyp</tissue>
    </source>
</reference>
<keyword evidence="4 5" id="KW-0472">Membrane</keyword>
<gene>
    <name evidence="7" type="primary">HSPG2_3</name>
    <name evidence="7" type="ORF">OS493_011787</name>
</gene>
<sequence>MWPDLRTNSRQMIVFISIGDFLVAGSNIIGLYAKQMCNIQATINIAAVLSSFFWTVYLSVYFYLTICKQISMWSERLAMYLFHITAWGIPLAIAIAAYVEGAVGSSEDYVSSGWCWIKYTHSGKRWKMVLWMCIAGKGWEILAYIAITVFYVLVKFHIRRELKMGFVPGSHFLTQRSVEVAKRAEYKLTFIPVVFILLRIWGTIRFFRFLADYPNNPSALDWLVILQVSTDHCIQWSNLPLYV</sequence>
<keyword evidence="8" id="KW-1185">Reference proteome</keyword>
<evidence type="ECO:0000256" key="5">
    <source>
        <dbReference type="SAM" id="Phobius"/>
    </source>
</evidence>
<dbReference type="EMBL" id="MU827782">
    <property type="protein sequence ID" value="KAJ7336573.1"/>
    <property type="molecule type" value="Genomic_DNA"/>
</dbReference>
<evidence type="ECO:0000313" key="7">
    <source>
        <dbReference type="EMBL" id="KAJ7336573.1"/>
    </source>
</evidence>
<feature type="transmembrane region" description="Helical" evidence="5">
    <location>
        <begin position="45"/>
        <end position="65"/>
    </location>
</feature>
<feature type="domain" description="G-protein coupled receptors family 2 profile 2" evidence="6">
    <location>
        <begin position="1"/>
        <end position="132"/>
    </location>
</feature>
<dbReference type="SUPFAM" id="SSF81321">
    <property type="entry name" value="Family A G protein-coupled receptor-like"/>
    <property type="match status" value="1"/>
</dbReference>
<accession>A0A9W9YHA6</accession>
<evidence type="ECO:0000259" key="6">
    <source>
        <dbReference type="PROSITE" id="PS50261"/>
    </source>
</evidence>
<dbReference type="PANTHER" id="PTHR23112:SF47">
    <property type="entry name" value="G-PROTEIN COUPLED RECEPTOR 157"/>
    <property type="match status" value="1"/>
</dbReference>
<protein>
    <submittedName>
        <fullName evidence="7">Basement membrane-specific heparan sulfate proteoglycan core protein</fullName>
    </submittedName>
</protein>
<evidence type="ECO:0000256" key="2">
    <source>
        <dbReference type="ARBA" id="ARBA00022692"/>
    </source>
</evidence>
<keyword evidence="3 5" id="KW-1133">Transmembrane helix</keyword>
<feature type="transmembrane region" description="Helical" evidence="5">
    <location>
        <begin position="77"/>
        <end position="99"/>
    </location>
</feature>
<dbReference type="Proteomes" id="UP001163046">
    <property type="component" value="Unassembled WGS sequence"/>
</dbReference>
<dbReference type="GO" id="GO:0005886">
    <property type="term" value="C:plasma membrane"/>
    <property type="evidence" value="ECO:0007669"/>
    <property type="project" value="TreeGrafter"/>
</dbReference>
<dbReference type="InterPro" id="IPR017981">
    <property type="entry name" value="GPCR_2-like_7TM"/>
</dbReference>
<feature type="transmembrane region" description="Helical" evidence="5">
    <location>
        <begin position="12"/>
        <end position="33"/>
    </location>
</feature>
<dbReference type="AlphaFoldDB" id="A0A9W9YHA6"/>
<feature type="transmembrane region" description="Helical" evidence="5">
    <location>
        <begin position="128"/>
        <end position="154"/>
    </location>
</feature>
<feature type="transmembrane region" description="Helical" evidence="5">
    <location>
        <begin position="186"/>
        <end position="207"/>
    </location>
</feature>
<keyword evidence="2 5" id="KW-0812">Transmembrane</keyword>
<evidence type="ECO:0000256" key="4">
    <source>
        <dbReference type="ARBA" id="ARBA00023136"/>
    </source>
</evidence>
<dbReference type="OrthoDB" id="100006at2759"/>
<name>A0A9W9YHA6_9CNID</name>